<evidence type="ECO:0000256" key="2">
    <source>
        <dbReference type="ARBA" id="ARBA00022692"/>
    </source>
</evidence>
<name>A0A285VBM7_9ACTN</name>
<dbReference type="Proteomes" id="UP000219435">
    <property type="component" value="Unassembled WGS sequence"/>
</dbReference>
<keyword evidence="2 6" id="KW-0812">Transmembrane</keyword>
<dbReference type="EMBL" id="OBQI01000006">
    <property type="protein sequence ID" value="SOC51460.1"/>
    <property type="molecule type" value="Genomic_DNA"/>
</dbReference>
<feature type="compositionally biased region" description="Basic residues" evidence="5">
    <location>
        <begin position="1"/>
        <end position="11"/>
    </location>
</feature>
<sequence length="176" mass="18994">MTRPSLLRRRASGSDVAGDPVAETAPAPAPAPQGTVRLAERLRRDDTLAQFARFVLVGSSTTLVYAMLFIPFQGFGYLAAHLIATVASTVLANEMHRRLTFHAEDRVGWFTAQWEASTVAALGLVATSATLGWVDTTAAEGHVWLQITAVVTVTAAIGLMRFIALRWIFRSPADEA</sequence>
<evidence type="ECO:0000313" key="8">
    <source>
        <dbReference type="EMBL" id="SOC51460.1"/>
    </source>
</evidence>
<feature type="region of interest" description="Disordered" evidence="5">
    <location>
        <begin position="1"/>
        <end position="32"/>
    </location>
</feature>
<keyword evidence="3 6" id="KW-1133">Transmembrane helix</keyword>
<dbReference type="GO" id="GO:0016020">
    <property type="term" value="C:membrane"/>
    <property type="evidence" value="ECO:0007669"/>
    <property type="project" value="UniProtKB-SubCell"/>
</dbReference>
<evidence type="ECO:0000256" key="5">
    <source>
        <dbReference type="SAM" id="MobiDB-lite"/>
    </source>
</evidence>
<protein>
    <submittedName>
        <fullName evidence="8">Flippase GtrA (Transmembrane translocase of bactoprenol-linked glucose)</fullName>
    </submittedName>
</protein>
<evidence type="ECO:0000256" key="4">
    <source>
        <dbReference type="ARBA" id="ARBA00023136"/>
    </source>
</evidence>
<dbReference type="RefSeq" id="WP_245853027.1">
    <property type="nucleotide sequence ID" value="NZ_OBQI01000006.1"/>
</dbReference>
<accession>A0A285VBM7</accession>
<feature type="transmembrane region" description="Helical" evidence="6">
    <location>
        <begin position="143"/>
        <end position="164"/>
    </location>
</feature>
<feature type="transmembrane region" description="Helical" evidence="6">
    <location>
        <begin position="107"/>
        <end position="131"/>
    </location>
</feature>
<feature type="transmembrane region" description="Helical" evidence="6">
    <location>
        <begin position="76"/>
        <end position="95"/>
    </location>
</feature>
<proteinExistence type="predicted"/>
<evidence type="ECO:0000256" key="3">
    <source>
        <dbReference type="ARBA" id="ARBA00022989"/>
    </source>
</evidence>
<reference evidence="9" key="1">
    <citation type="submission" date="2017-08" db="EMBL/GenBank/DDBJ databases">
        <authorList>
            <person name="Varghese N."/>
            <person name="Submissions S."/>
        </authorList>
    </citation>
    <scope>NUCLEOTIDE SEQUENCE [LARGE SCALE GENOMIC DNA]</scope>
    <source>
        <strain evidence="9">DSM 4725</strain>
    </source>
</reference>
<dbReference type="Pfam" id="PF04138">
    <property type="entry name" value="GtrA_DPMS_TM"/>
    <property type="match status" value="1"/>
</dbReference>
<evidence type="ECO:0000313" key="9">
    <source>
        <dbReference type="Proteomes" id="UP000219435"/>
    </source>
</evidence>
<gene>
    <name evidence="8" type="ORF">SAMN05660748_3733</name>
</gene>
<feature type="domain" description="GtrA/DPMS transmembrane" evidence="7">
    <location>
        <begin position="53"/>
        <end position="168"/>
    </location>
</feature>
<dbReference type="GO" id="GO:0000271">
    <property type="term" value="P:polysaccharide biosynthetic process"/>
    <property type="evidence" value="ECO:0007669"/>
    <property type="project" value="InterPro"/>
</dbReference>
<comment type="subcellular location">
    <subcellularLocation>
        <location evidence="1">Membrane</location>
        <topology evidence="1">Multi-pass membrane protein</topology>
    </subcellularLocation>
</comment>
<keyword evidence="9" id="KW-1185">Reference proteome</keyword>
<feature type="transmembrane region" description="Helical" evidence="6">
    <location>
        <begin position="51"/>
        <end position="70"/>
    </location>
</feature>
<evidence type="ECO:0000256" key="6">
    <source>
        <dbReference type="SAM" id="Phobius"/>
    </source>
</evidence>
<evidence type="ECO:0000256" key="1">
    <source>
        <dbReference type="ARBA" id="ARBA00004141"/>
    </source>
</evidence>
<evidence type="ECO:0000259" key="7">
    <source>
        <dbReference type="Pfam" id="PF04138"/>
    </source>
</evidence>
<dbReference type="AlphaFoldDB" id="A0A285VBM7"/>
<keyword evidence="4 6" id="KW-0472">Membrane</keyword>
<dbReference type="InterPro" id="IPR007267">
    <property type="entry name" value="GtrA_DPMS_TM"/>
</dbReference>
<organism evidence="8 9">
    <name type="scientific">Blastococcus aggregatus</name>
    <dbReference type="NCBI Taxonomy" id="38502"/>
    <lineage>
        <taxon>Bacteria</taxon>
        <taxon>Bacillati</taxon>
        <taxon>Actinomycetota</taxon>
        <taxon>Actinomycetes</taxon>
        <taxon>Geodermatophilales</taxon>
        <taxon>Geodermatophilaceae</taxon>
        <taxon>Blastococcus</taxon>
    </lineage>
</organism>